<accession>A0ABQ8ENQ2</accession>
<feature type="region of interest" description="Disordered" evidence="1">
    <location>
        <begin position="53"/>
        <end position="101"/>
    </location>
</feature>
<keyword evidence="3" id="KW-1185">Reference proteome</keyword>
<feature type="region of interest" description="Disordered" evidence="1">
    <location>
        <begin position="1"/>
        <end position="36"/>
    </location>
</feature>
<feature type="compositionally biased region" description="Polar residues" evidence="1">
    <location>
        <begin position="60"/>
        <end position="71"/>
    </location>
</feature>
<evidence type="ECO:0000313" key="3">
    <source>
        <dbReference type="Proteomes" id="UP000824890"/>
    </source>
</evidence>
<sequence length="140" mass="15955">MIETPREREADRDAERERESRIKTPRGERTESRLQMGLDIGNQWTVCPIDISRPKEELQIGNSDELSNLPESESETETRDEKISEATASTPPPPLSRSRYACTTNPSAWLILALEKKNHIKMRNTKKTPTLKAFESKSST</sequence>
<evidence type="ECO:0000313" key="2">
    <source>
        <dbReference type="EMBL" id="KAH0943303.1"/>
    </source>
</evidence>
<comment type="caution">
    <text evidence="2">The sequence shown here is derived from an EMBL/GenBank/DDBJ whole genome shotgun (WGS) entry which is preliminary data.</text>
</comment>
<feature type="region of interest" description="Disordered" evidence="1">
    <location>
        <begin position="121"/>
        <end position="140"/>
    </location>
</feature>
<dbReference type="Proteomes" id="UP000824890">
    <property type="component" value="Unassembled WGS sequence"/>
</dbReference>
<proteinExistence type="predicted"/>
<organism evidence="2 3">
    <name type="scientific">Brassica napus</name>
    <name type="common">Rape</name>
    <dbReference type="NCBI Taxonomy" id="3708"/>
    <lineage>
        <taxon>Eukaryota</taxon>
        <taxon>Viridiplantae</taxon>
        <taxon>Streptophyta</taxon>
        <taxon>Embryophyta</taxon>
        <taxon>Tracheophyta</taxon>
        <taxon>Spermatophyta</taxon>
        <taxon>Magnoliopsida</taxon>
        <taxon>eudicotyledons</taxon>
        <taxon>Gunneridae</taxon>
        <taxon>Pentapetalae</taxon>
        <taxon>rosids</taxon>
        <taxon>malvids</taxon>
        <taxon>Brassicales</taxon>
        <taxon>Brassicaceae</taxon>
        <taxon>Brassiceae</taxon>
        <taxon>Brassica</taxon>
    </lineage>
</organism>
<feature type="compositionally biased region" description="Basic and acidic residues" evidence="1">
    <location>
        <begin position="1"/>
        <end position="32"/>
    </location>
</feature>
<gene>
    <name evidence="2" type="ORF">HID58_002940</name>
</gene>
<dbReference type="EMBL" id="JAGKQM010000001">
    <property type="protein sequence ID" value="KAH0943303.1"/>
    <property type="molecule type" value="Genomic_DNA"/>
</dbReference>
<protein>
    <submittedName>
        <fullName evidence="2">Uncharacterized protein</fullName>
    </submittedName>
</protein>
<evidence type="ECO:0000256" key="1">
    <source>
        <dbReference type="SAM" id="MobiDB-lite"/>
    </source>
</evidence>
<reference evidence="2 3" key="1">
    <citation type="submission" date="2021-05" db="EMBL/GenBank/DDBJ databases">
        <title>Genome Assembly of Synthetic Allotetraploid Brassica napus Reveals Homoeologous Exchanges between Subgenomes.</title>
        <authorList>
            <person name="Davis J.T."/>
        </authorList>
    </citation>
    <scope>NUCLEOTIDE SEQUENCE [LARGE SCALE GENOMIC DNA]</scope>
    <source>
        <strain evidence="3">cv. Da-Ae</strain>
        <tissue evidence="2">Seedling</tissue>
    </source>
</reference>
<name>A0ABQ8ENQ2_BRANA</name>